<keyword evidence="2" id="KW-0378">Hydrolase</keyword>
<reference evidence="6 7" key="1">
    <citation type="submission" date="2013-12" db="EMBL/GenBank/DDBJ databases">
        <authorList>
            <person name="Zelazny A."/>
            <person name="Olivier K."/>
            <person name="Holland S."/>
            <person name="Lenaerts A."/>
            <person name="Ordway D."/>
            <person name="DeGroote M.A."/>
            <person name="Parker T."/>
            <person name="Sizemore C."/>
            <person name="Tallon L.J."/>
            <person name="Sadzewicz L.K."/>
            <person name="Sengamalay N."/>
            <person name="Fraser C.M."/>
            <person name="Hine E."/>
            <person name="Shefchek K.A."/>
            <person name="Das S.P."/>
            <person name="Tettelin H."/>
        </authorList>
    </citation>
    <scope>NUCLEOTIDE SEQUENCE [LARGE SCALE GENOMIC DNA]</scope>
    <source>
        <strain evidence="6 7">1513</strain>
    </source>
</reference>
<dbReference type="InterPro" id="IPR017853">
    <property type="entry name" value="GH"/>
</dbReference>
<dbReference type="PATRIC" id="fig|1299321.3.peg.3562"/>
<dbReference type="PRINTS" id="PR00131">
    <property type="entry name" value="GLHYDRLASE1"/>
</dbReference>
<evidence type="ECO:0000256" key="4">
    <source>
        <dbReference type="RuleBase" id="RU003690"/>
    </source>
</evidence>
<comment type="similarity">
    <text evidence="1 4">Belongs to the glycosyl hydrolase 1 family.</text>
</comment>
<dbReference type="EMBL" id="JAOJ01000002">
    <property type="protein sequence ID" value="EUA71829.1"/>
    <property type="molecule type" value="Genomic_DNA"/>
</dbReference>
<dbReference type="SUPFAM" id="SSF51445">
    <property type="entry name" value="(Trans)glycosidases"/>
    <property type="match status" value="1"/>
</dbReference>
<accession>X8DU09</accession>
<dbReference type="PANTHER" id="PTHR10353">
    <property type="entry name" value="GLYCOSYL HYDROLASE"/>
    <property type="match status" value="1"/>
</dbReference>
<dbReference type="PROSITE" id="PS00653">
    <property type="entry name" value="GLYCOSYL_HYDROL_F1_2"/>
    <property type="match status" value="1"/>
</dbReference>
<dbReference type="AlphaFoldDB" id="X8DU09"/>
<evidence type="ECO:0000256" key="5">
    <source>
        <dbReference type="SAM" id="SignalP"/>
    </source>
</evidence>
<proteinExistence type="inferred from homology"/>
<dbReference type="Proteomes" id="UP000023351">
    <property type="component" value="Unassembled WGS sequence"/>
</dbReference>
<gene>
    <name evidence="6" type="ORF">I540_3702</name>
</gene>
<keyword evidence="5" id="KW-0732">Signal</keyword>
<dbReference type="Gene3D" id="3.20.20.80">
    <property type="entry name" value="Glycosidases"/>
    <property type="match status" value="2"/>
</dbReference>
<dbReference type="GO" id="GO:0005829">
    <property type="term" value="C:cytosol"/>
    <property type="evidence" value="ECO:0007669"/>
    <property type="project" value="TreeGrafter"/>
</dbReference>
<feature type="chain" id="PRO_5039053001" evidence="5">
    <location>
        <begin position="20"/>
        <end position="473"/>
    </location>
</feature>
<evidence type="ECO:0000256" key="3">
    <source>
        <dbReference type="ARBA" id="ARBA00023295"/>
    </source>
</evidence>
<dbReference type="Pfam" id="PF00232">
    <property type="entry name" value="Glyco_hydro_1"/>
    <property type="match status" value="2"/>
</dbReference>
<dbReference type="GO" id="GO:0008422">
    <property type="term" value="F:beta-glucosidase activity"/>
    <property type="evidence" value="ECO:0007669"/>
    <property type="project" value="TreeGrafter"/>
</dbReference>
<comment type="caution">
    <text evidence="6">The sequence shown here is derived from an EMBL/GenBank/DDBJ whole genome shotgun (WGS) entry which is preliminary data.</text>
</comment>
<evidence type="ECO:0000256" key="1">
    <source>
        <dbReference type="ARBA" id="ARBA00010838"/>
    </source>
</evidence>
<dbReference type="InterPro" id="IPR001360">
    <property type="entry name" value="Glyco_hydro_1"/>
</dbReference>
<name>X8DU09_9MYCO</name>
<organism evidence="6 7">
    <name type="scientific">Mycobacteroides abscessus subsp. bolletii 1513</name>
    <dbReference type="NCBI Taxonomy" id="1299321"/>
    <lineage>
        <taxon>Bacteria</taxon>
        <taxon>Bacillati</taxon>
        <taxon>Actinomycetota</taxon>
        <taxon>Actinomycetes</taxon>
        <taxon>Mycobacteriales</taxon>
        <taxon>Mycobacteriaceae</taxon>
        <taxon>Mycobacteroides</taxon>
        <taxon>Mycobacteroides abscessus</taxon>
    </lineage>
</organism>
<dbReference type="InterPro" id="IPR033132">
    <property type="entry name" value="GH_1_N_CS"/>
</dbReference>
<dbReference type="PROSITE" id="PS51257">
    <property type="entry name" value="PROKAR_LIPOPROTEIN"/>
    <property type="match status" value="1"/>
</dbReference>
<evidence type="ECO:0000256" key="2">
    <source>
        <dbReference type="ARBA" id="ARBA00022801"/>
    </source>
</evidence>
<evidence type="ECO:0000313" key="6">
    <source>
        <dbReference type="EMBL" id="EUA71829.1"/>
    </source>
</evidence>
<dbReference type="GO" id="GO:0016052">
    <property type="term" value="P:carbohydrate catabolic process"/>
    <property type="evidence" value="ECO:0007669"/>
    <property type="project" value="TreeGrafter"/>
</dbReference>
<protein>
    <submittedName>
        <fullName evidence="6">Cellulase family protein</fullName>
    </submittedName>
</protein>
<feature type="signal peptide" evidence="5">
    <location>
        <begin position="1"/>
        <end position="19"/>
    </location>
</feature>
<dbReference type="PANTHER" id="PTHR10353:SF209">
    <property type="entry name" value="GALACTOLIPID GALACTOSYLTRANSFERASE SFR2, CHLOROPLASTIC"/>
    <property type="match status" value="1"/>
</dbReference>
<sequence>MVFVMKWMNAVMASAAVFALGLTACSPRQEAPKEDAGWDRGFYWGTATAGYQVEGSAPDSNWRRYVERSVGKPVHPDESNLLADGPVDPYKQADDFRHRYAEDIANAHAMGVNTFRFGLEWSRVMPEPGKWDEKELAYYDSVVATLRENGMTPMITLMHWVYPGWVADSGGFMNNLPAFEEFAKAITKRYAGQGVLWVSINEPLAFGAMEVRTGAIKPDQFNGFLDRVADAHRAVYRAAHEADPKAKVTTNEAYIPPDVLAQFAGFGVKGIEGSFFDRVAGSLDYLGFDYYTGTAADNPASAQSMAARWNIKLQPEDIYYVSRHYAQRYPGLPIYIVENGMVTDNGKPRADGVTRSQYLSDTVFWLQRAKADGIPIIGYNYWSLVDNYEWGSYRPRFGLYTVDALGDPALKRVPTDAVATYTQITRDAGPYPDTGRSFRRRSAPRRWDRTAAPRWIRTGPRSRCVRRPGCIRP</sequence>
<evidence type="ECO:0000313" key="7">
    <source>
        <dbReference type="Proteomes" id="UP000023351"/>
    </source>
</evidence>
<keyword evidence="3" id="KW-0326">Glycosidase</keyword>